<evidence type="ECO:0000313" key="4">
    <source>
        <dbReference type="EMBL" id="KAJ1727964.1"/>
    </source>
</evidence>
<evidence type="ECO:0000256" key="1">
    <source>
        <dbReference type="ARBA" id="ARBA00022468"/>
    </source>
</evidence>
<dbReference type="InterPro" id="IPR008936">
    <property type="entry name" value="Rho_GTPase_activation_prot"/>
</dbReference>
<reference evidence="4" key="1">
    <citation type="submission" date="2022-07" db="EMBL/GenBank/DDBJ databases">
        <title>Phylogenomic reconstructions and comparative analyses of Kickxellomycotina fungi.</title>
        <authorList>
            <person name="Reynolds N.K."/>
            <person name="Stajich J.E."/>
            <person name="Barry K."/>
            <person name="Grigoriev I.V."/>
            <person name="Crous P."/>
            <person name="Smith M.E."/>
        </authorList>
    </citation>
    <scope>NUCLEOTIDE SEQUENCE</scope>
    <source>
        <strain evidence="4">BCRC 34381</strain>
    </source>
</reference>
<name>A0A9W8CXR5_9FUNG</name>
<feature type="compositionally biased region" description="Polar residues" evidence="2">
    <location>
        <begin position="408"/>
        <end position="425"/>
    </location>
</feature>
<organism evidence="4 5">
    <name type="scientific">Coemansia biformis</name>
    <dbReference type="NCBI Taxonomy" id="1286918"/>
    <lineage>
        <taxon>Eukaryota</taxon>
        <taxon>Fungi</taxon>
        <taxon>Fungi incertae sedis</taxon>
        <taxon>Zoopagomycota</taxon>
        <taxon>Kickxellomycotina</taxon>
        <taxon>Kickxellomycetes</taxon>
        <taxon>Kickxellales</taxon>
        <taxon>Kickxellaceae</taxon>
        <taxon>Coemansia</taxon>
    </lineage>
</organism>
<keyword evidence="1" id="KW-0343">GTPase activation</keyword>
<dbReference type="CDD" id="cd04519">
    <property type="entry name" value="RasGAP"/>
    <property type="match status" value="1"/>
</dbReference>
<gene>
    <name evidence="4" type="ORF">LPJ61_004299</name>
</gene>
<dbReference type="AlphaFoldDB" id="A0A9W8CXR5"/>
<comment type="caution">
    <text evidence="4">The sequence shown here is derived from an EMBL/GenBank/DDBJ whole genome shotgun (WGS) entry which is preliminary data.</text>
</comment>
<dbReference type="Proteomes" id="UP001143981">
    <property type="component" value="Unassembled WGS sequence"/>
</dbReference>
<evidence type="ECO:0000259" key="3">
    <source>
        <dbReference type="PROSITE" id="PS50018"/>
    </source>
</evidence>
<protein>
    <recommendedName>
        <fullName evidence="3">Ras-GAP domain-containing protein</fullName>
    </recommendedName>
</protein>
<proteinExistence type="predicted"/>
<keyword evidence="5" id="KW-1185">Reference proteome</keyword>
<feature type="region of interest" description="Disordered" evidence="2">
    <location>
        <begin position="403"/>
        <end position="429"/>
    </location>
</feature>
<dbReference type="PANTHER" id="PTHR10194:SF60">
    <property type="entry name" value="RAS GTPASE-ACTIVATING PROTEIN RASKOL"/>
    <property type="match status" value="1"/>
</dbReference>
<accession>A0A9W8CXR5</accession>
<dbReference type="EMBL" id="JANBOI010000930">
    <property type="protein sequence ID" value="KAJ1727964.1"/>
    <property type="molecule type" value="Genomic_DNA"/>
</dbReference>
<dbReference type="PANTHER" id="PTHR10194">
    <property type="entry name" value="RAS GTPASE-ACTIVATING PROTEINS"/>
    <property type="match status" value="1"/>
</dbReference>
<dbReference type="OrthoDB" id="28245at2759"/>
<feature type="region of interest" description="Disordered" evidence="2">
    <location>
        <begin position="255"/>
        <end position="295"/>
    </location>
</feature>
<evidence type="ECO:0000256" key="2">
    <source>
        <dbReference type="SAM" id="MobiDB-lite"/>
    </source>
</evidence>
<feature type="non-terminal residue" evidence="4">
    <location>
        <position position="1"/>
    </location>
</feature>
<dbReference type="InterPro" id="IPR039360">
    <property type="entry name" value="Ras_GTPase"/>
</dbReference>
<dbReference type="InterPro" id="IPR001936">
    <property type="entry name" value="RasGAP_dom"/>
</dbReference>
<evidence type="ECO:0000313" key="5">
    <source>
        <dbReference type="Proteomes" id="UP001143981"/>
    </source>
</evidence>
<feature type="domain" description="Ras-GAP" evidence="3">
    <location>
        <begin position="142"/>
        <end position="491"/>
    </location>
</feature>
<dbReference type="GO" id="GO:0005096">
    <property type="term" value="F:GTPase activator activity"/>
    <property type="evidence" value="ECO:0007669"/>
    <property type="project" value="UniProtKB-KW"/>
</dbReference>
<sequence length="529" mass="58317">MPTHEAFLGALPFTIKGTQAPVPRRRNPAQGSSINDRFSRLFRHRTPRAAHKPEAQDAWADRGCVSEFETQYLQQRSTELLLKNDCALARLLCRLEISGDRAATMASHLVSFLRGNPHTADSVEDFVTGAFDVHVACYSALAANPRNVLRDNNLATMIVVCYLQQTCRSYLVSILQPVMTAIEPFVESCELDPMRLPQGHSVGTTSRNSYNLYCVCRTVLDAVFSAGRHAPAAMRSLCTFIRLRIEAAWDLPELRPDTPSAAPTGHASRTRPAGFVLGQPRPPATAKSKQPDDEQQPILELQEWENDLKSTVQVDIMNDIKTALDSWLAKPDSAALDAGADMFASPGPQAGKSHDDDYNCETRRSITNLMASTLGATDTLDMTLSIRGDKRAKAREGLRLSQIKDTWRQTQSPRKPASPTASTQAGKHASRRISGSYFSPTETVISMLIFVRFFIPILTSPEAYGLVDARMSPDSRRGLLLCAKVLAVLCNGLSFGSKETYLIPMNGLIREYRPKLRRFLHAISSGAAL</sequence>
<dbReference type="PROSITE" id="PS50018">
    <property type="entry name" value="RAS_GTPASE_ACTIV_2"/>
    <property type="match status" value="1"/>
</dbReference>
<dbReference type="Pfam" id="PF00616">
    <property type="entry name" value="RasGAP"/>
    <property type="match status" value="1"/>
</dbReference>
<dbReference type="Gene3D" id="1.10.506.10">
    <property type="entry name" value="GTPase Activation - p120gap, domain 1"/>
    <property type="match status" value="3"/>
</dbReference>
<dbReference type="SMART" id="SM00323">
    <property type="entry name" value="RasGAP"/>
    <property type="match status" value="1"/>
</dbReference>
<dbReference type="SUPFAM" id="SSF48350">
    <property type="entry name" value="GTPase activation domain, GAP"/>
    <property type="match status" value="2"/>
</dbReference>